<dbReference type="Pfam" id="PF01347">
    <property type="entry name" value="Vitellogenin_N"/>
    <property type="match status" value="1"/>
</dbReference>
<dbReference type="GO" id="GO:0005319">
    <property type="term" value="F:lipid transporter activity"/>
    <property type="evidence" value="ECO:0007669"/>
    <property type="project" value="InterPro"/>
</dbReference>
<evidence type="ECO:0000256" key="3">
    <source>
        <dbReference type="ARBA" id="ARBA00023157"/>
    </source>
</evidence>
<keyword evidence="3" id="KW-1015">Disulfide bond</keyword>
<keyword evidence="7" id="KW-1185">Reference proteome</keyword>
<evidence type="ECO:0000313" key="6">
    <source>
        <dbReference type="EMBL" id="CAI8047036.1"/>
    </source>
</evidence>
<comment type="caution">
    <text evidence="6">The sequence shown here is derived from an EMBL/GenBank/DDBJ whole genome shotgun (WGS) entry which is preliminary data.</text>
</comment>
<dbReference type="InterPro" id="IPR015816">
    <property type="entry name" value="Vitellinogen_b-sht_N"/>
</dbReference>
<evidence type="ECO:0000259" key="5">
    <source>
        <dbReference type="Pfam" id="PF01347"/>
    </source>
</evidence>
<name>A0AA35XC69_GEOBA</name>
<dbReference type="SUPFAM" id="SSF48431">
    <property type="entry name" value="Lipovitellin-phosvitin complex, superhelical domain"/>
    <property type="match status" value="1"/>
</dbReference>
<reference evidence="6" key="1">
    <citation type="submission" date="2023-03" db="EMBL/GenBank/DDBJ databases">
        <authorList>
            <person name="Steffen K."/>
            <person name="Cardenas P."/>
        </authorList>
    </citation>
    <scope>NUCLEOTIDE SEQUENCE</scope>
</reference>
<evidence type="ECO:0000256" key="2">
    <source>
        <dbReference type="ARBA" id="ARBA00022761"/>
    </source>
</evidence>
<dbReference type="PANTHER" id="PTHR23345">
    <property type="entry name" value="VITELLOGENIN-RELATED"/>
    <property type="match status" value="1"/>
</dbReference>
<evidence type="ECO:0000313" key="7">
    <source>
        <dbReference type="Proteomes" id="UP001174909"/>
    </source>
</evidence>
<dbReference type="Proteomes" id="UP001174909">
    <property type="component" value="Unassembled WGS sequence"/>
</dbReference>
<dbReference type="Gene3D" id="1.25.10.20">
    <property type="entry name" value="Vitellinogen, superhelical"/>
    <property type="match status" value="1"/>
</dbReference>
<dbReference type="EMBL" id="CASHTH010003602">
    <property type="protein sequence ID" value="CAI8047036.1"/>
    <property type="molecule type" value="Genomic_DNA"/>
</dbReference>
<dbReference type="AlphaFoldDB" id="A0AA35XC69"/>
<proteinExistence type="predicted"/>
<organism evidence="6 7">
    <name type="scientific">Geodia barretti</name>
    <name type="common">Barrett's horny sponge</name>
    <dbReference type="NCBI Taxonomy" id="519541"/>
    <lineage>
        <taxon>Eukaryota</taxon>
        <taxon>Metazoa</taxon>
        <taxon>Porifera</taxon>
        <taxon>Demospongiae</taxon>
        <taxon>Heteroscleromorpha</taxon>
        <taxon>Tetractinellida</taxon>
        <taxon>Astrophorina</taxon>
        <taxon>Geodiidae</taxon>
        <taxon>Geodia</taxon>
    </lineage>
</organism>
<evidence type="ECO:0000256" key="1">
    <source>
        <dbReference type="ARBA" id="ARBA00022729"/>
    </source>
</evidence>
<protein>
    <recommendedName>
        <fullName evidence="5">Vitellogenin domain-containing protein</fullName>
    </recommendedName>
</protein>
<keyword evidence="4" id="KW-0325">Glycoprotein</keyword>
<dbReference type="Gene3D" id="2.30.230.10">
    <property type="entry name" value="Lipovitellin, beta-sheet shell regions, chain A"/>
    <property type="match status" value="1"/>
</dbReference>
<dbReference type="InterPro" id="IPR001747">
    <property type="entry name" value="Vitellogenin_N"/>
</dbReference>
<gene>
    <name evidence="6" type="ORF">GBAR_LOCUS26003</name>
</gene>
<sequence>MMVTDVKENLIPASILNETLVNNLAKQHMSGWFCFIQTSDGKVVAVVHPQNEEVQVVNFKKGIAAAFQANFRGTAEEIETDPQSMHHTHYTYSSMHGEVRKMHRSIRSYDVLEYSSNIGAQDVHFYEEDDIEYRDGTLIKSNGTLFFSTDKTNDGSFKTHETDPLSSVTTAQGSFSMQLKACKFVSSDDRRRKRAVQQQDLDRSFAKEENLMAKFDQEKIEIERLQQLRQNLSTPGQVVAALHDTSSFSKLKQVMVLERKYQLQVDSVINIVLQHLSEITAVEYAQQRVNIYCLLSFEGSIRAENALIEQLTAQNISSKERNTIILAIASLPTPSYQLIQMLEDLINESEETTNLMLVYGSLVANAGPNQEEKMVAFLTDKIPVDISENAVILIHILHALGNTKSPSALEYILLYVYNGNEDVRLTSVTALRFFSGLPSVQELFLNILQKKVSEPLVEAIIHALHDGYDYTQDFIIDTELIDLLTKVTISLKNKYLETQLYPFLNVVSPTATAGRERRDTATWNSPSQDFDIIAPLSERRADINNYPDHYGFLWTKTLGKNTGENQIYVQATGGLFAGANSGNCNFKIMGKAIVRGHVLSQDGEIINIIGRAANENGTVNGKFYVKFIGQVLLDLNPSLPYTWPLPEIKLCLFSISATFIVYGIPVILGFEAFANLGGNMEISSYLGTNDTTIVAAALTPSVTLTLEASTEITEPNTEVLSVGVLLSANIPYNITMETDVDICGLTDEVVCVGVSHGWSDIDIKLAATYRLFSSDRKTLDSLSYTWHIPSEERWPLYDSCALSAATIGSFHPLLVILLVLSTCVTTPAILQSVVI</sequence>
<feature type="domain" description="Vitellogenin" evidence="5">
    <location>
        <begin position="283"/>
        <end position="452"/>
    </location>
</feature>
<keyword evidence="1" id="KW-0732">Signal</keyword>
<accession>A0AA35XC69</accession>
<dbReference type="InterPro" id="IPR050733">
    <property type="entry name" value="Vitellogenin/Apolipophorin"/>
</dbReference>
<dbReference type="InterPro" id="IPR015819">
    <property type="entry name" value="Lipid_transp_b-sht_shell"/>
</dbReference>
<dbReference type="SUPFAM" id="SSF56968">
    <property type="entry name" value="Lipovitellin-phosvitin complex, beta-sheet shell regions"/>
    <property type="match status" value="1"/>
</dbReference>
<keyword evidence="2" id="KW-0758">Storage protein</keyword>
<dbReference type="PANTHER" id="PTHR23345:SF15">
    <property type="entry name" value="VITELLOGENIN 1-RELATED"/>
    <property type="match status" value="1"/>
</dbReference>
<evidence type="ECO:0000256" key="4">
    <source>
        <dbReference type="ARBA" id="ARBA00023180"/>
    </source>
</evidence>
<dbReference type="InterPro" id="IPR011030">
    <property type="entry name" value="Lipovitellin_superhlx_dom"/>
</dbReference>